<feature type="region of interest" description="Disordered" evidence="10">
    <location>
        <begin position="718"/>
        <end position="898"/>
    </location>
</feature>
<evidence type="ECO:0000256" key="3">
    <source>
        <dbReference type="ARBA" id="ARBA00022679"/>
    </source>
</evidence>
<dbReference type="EC" id="2.7.11.1" evidence="1"/>
<evidence type="ECO:0000256" key="1">
    <source>
        <dbReference type="ARBA" id="ARBA00012513"/>
    </source>
</evidence>
<feature type="compositionally biased region" description="Low complexity" evidence="10">
    <location>
        <begin position="758"/>
        <end position="778"/>
    </location>
</feature>
<feature type="compositionally biased region" description="Basic and acidic residues" evidence="10">
    <location>
        <begin position="825"/>
        <end position="859"/>
    </location>
</feature>
<dbReference type="GO" id="GO:0035556">
    <property type="term" value="P:intracellular signal transduction"/>
    <property type="evidence" value="ECO:0007669"/>
    <property type="project" value="TreeGrafter"/>
</dbReference>
<evidence type="ECO:0000256" key="4">
    <source>
        <dbReference type="ARBA" id="ARBA00022741"/>
    </source>
</evidence>
<dbReference type="PANTHER" id="PTHR24346:SF30">
    <property type="entry name" value="MATERNAL EMBRYONIC LEUCINE ZIPPER KINASE"/>
    <property type="match status" value="1"/>
</dbReference>
<dbReference type="PROSITE" id="PS50011">
    <property type="entry name" value="PROTEIN_KINASE_DOM"/>
    <property type="match status" value="1"/>
</dbReference>
<dbReference type="FunFam" id="1.10.510.10:FF:000571">
    <property type="entry name" value="Maternal embryonic leucine zipper kinase"/>
    <property type="match status" value="1"/>
</dbReference>
<feature type="compositionally biased region" description="Low complexity" evidence="10">
    <location>
        <begin position="738"/>
        <end position="750"/>
    </location>
</feature>
<sequence length="1025" mass="114683">MSTTTARPGSNYHNPDPSEFAAASHMQRRRSLAPTQLAQYAGEQPAATVNVSDQYNATRSAGPQGNRPVSAYSEAPATHYYVWNPQQQQQQQQQQQAPVAQPNSHQPGYSAASAGMSIETKYSNPQHSTSVQAQQDHRSDINSHHPGRRERRGTNVGEFTVIKTLGKGTFSKVCMAEHRVTKRKYALKFIKSRPPHGGNAEKHNIRVEREIKLLSILWHPNIVRLYDVVQHPKYTMIVMGYNSGGELLQLIRKRGRLHENEARMFFRQIVSAMDYTHRNCIIHRDLKLENVMLDHENRVHIIDFGFANTFEWDKQLDTFCGSPFYAAPEMVGSIKYTGPEVDIWSMGIILFFLLCGRTPFEGEKLVEIYAKISRGKFTLPPYLSKEAQHLLQQMLTVNPKLRITMKGIIDHPWTNKDYDHPIDNHLPARPTVVLHPNEQTLQKMRSYKYDIDAVTAALAQSDMALTPMVCIYHLIEEVRRRKAARNARRNQATNLSSTGSARPSDAANNVSHPINSQTNAAPVMGSTDNHCPTSRSRHSYAPGYTGADNYSPTNKYNGVASASDGRQKVHSGSSHQQQPHSHVGTNLQVPQPPYLANKDSDLSNHGDSPSFGASQYEPPRLRKGSTASGQLSVASSLNLEASSPFLRDDDKRNSRSSRFFDRVRKSMPFLKTRRSQVMDEVPPFDQSQNVVGNRNRVSFFQSPFRRFSAAPSAMSLNNVQGGGRIQSYYPPQPPPPLQFSQQPQPQQSHQQQHHHHQQQQQQYQSPTSASAYQQPSQPNGSSRPATANAEMRPSLVQNQRPATSGGGGHRHRYTDFGPTQLSPSMRHDSVGSGERHRKSEPPRDLPYDPKGATDNEAGHKRTARPLSVVSNRQVTPLRLHPSQSQQSSSSAAPFTQQKAAGVQLPAVLASRGSAPSGVGSNQQQANNKSGVRGIFNLRCTMLGPLDEIQNKIERVLKSRAIVLRKMTDVVYSCEDQGLRFEIIVETVQGHLHTIKFKRLEGSWWMYKKLTVAISNELQSVEFASH</sequence>
<evidence type="ECO:0000256" key="6">
    <source>
        <dbReference type="ARBA" id="ARBA00022840"/>
    </source>
</evidence>
<dbReference type="InterPro" id="IPR028375">
    <property type="entry name" value="KA1/Ssp2_C"/>
</dbReference>
<keyword evidence="2" id="KW-0723">Serine/threonine-protein kinase</keyword>
<dbReference type="PROSITE" id="PS00108">
    <property type="entry name" value="PROTEIN_KINASE_ST"/>
    <property type="match status" value="1"/>
</dbReference>
<feature type="compositionally biased region" description="Polar residues" evidence="10">
    <location>
        <begin position="493"/>
        <end position="534"/>
    </location>
</feature>
<dbReference type="Gene3D" id="3.30.310.80">
    <property type="entry name" value="Kinase associated domain 1, KA1"/>
    <property type="match status" value="1"/>
</dbReference>
<feature type="binding site" evidence="9">
    <location>
        <position position="188"/>
    </location>
    <ligand>
        <name>ATP</name>
        <dbReference type="ChEBI" id="CHEBI:30616"/>
    </ligand>
</feature>
<feature type="region of interest" description="Disordered" evidence="10">
    <location>
        <begin position="86"/>
        <end position="156"/>
    </location>
</feature>
<dbReference type="InterPro" id="IPR001772">
    <property type="entry name" value="KA1_dom"/>
</dbReference>
<dbReference type="PROSITE" id="PS50032">
    <property type="entry name" value="KA1"/>
    <property type="match status" value="1"/>
</dbReference>
<dbReference type="SMART" id="SM00220">
    <property type="entry name" value="S_TKc"/>
    <property type="match status" value="1"/>
</dbReference>
<organism evidence="13 14">
    <name type="scientific">Coemansia spiralis</name>
    <dbReference type="NCBI Taxonomy" id="417178"/>
    <lineage>
        <taxon>Eukaryota</taxon>
        <taxon>Fungi</taxon>
        <taxon>Fungi incertae sedis</taxon>
        <taxon>Zoopagomycota</taxon>
        <taxon>Kickxellomycotina</taxon>
        <taxon>Kickxellomycetes</taxon>
        <taxon>Kickxellales</taxon>
        <taxon>Kickxellaceae</taxon>
        <taxon>Coemansia</taxon>
    </lineage>
</organism>
<evidence type="ECO:0000313" key="13">
    <source>
        <dbReference type="EMBL" id="KAJ2672547.1"/>
    </source>
</evidence>
<dbReference type="Proteomes" id="UP001151518">
    <property type="component" value="Unassembled WGS sequence"/>
</dbReference>
<dbReference type="CDD" id="cd14003">
    <property type="entry name" value="STKc_AMPK-like"/>
    <property type="match status" value="1"/>
</dbReference>
<evidence type="ECO:0000259" key="12">
    <source>
        <dbReference type="PROSITE" id="PS50032"/>
    </source>
</evidence>
<feature type="compositionally biased region" description="Low complexity" evidence="10">
    <location>
        <begin position="570"/>
        <end position="582"/>
    </location>
</feature>
<evidence type="ECO:0000256" key="5">
    <source>
        <dbReference type="ARBA" id="ARBA00022777"/>
    </source>
</evidence>
<gene>
    <name evidence="13" type="ORF">GGI25_005045</name>
</gene>
<reference evidence="13" key="1">
    <citation type="submission" date="2022-07" db="EMBL/GenBank/DDBJ databases">
        <title>Phylogenomic reconstructions and comparative analyses of Kickxellomycotina fungi.</title>
        <authorList>
            <person name="Reynolds N.K."/>
            <person name="Stajich J.E."/>
            <person name="Barry K."/>
            <person name="Grigoriev I.V."/>
            <person name="Crous P."/>
            <person name="Smith M.E."/>
        </authorList>
    </citation>
    <scope>NUCLEOTIDE SEQUENCE</scope>
    <source>
        <strain evidence="13">NRRL 3115</strain>
    </source>
</reference>
<evidence type="ECO:0000256" key="8">
    <source>
        <dbReference type="ARBA" id="ARBA00048679"/>
    </source>
</evidence>
<proteinExistence type="predicted"/>
<keyword evidence="5" id="KW-0418">Kinase</keyword>
<dbReference type="EMBL" id="JANBTW010000080">
    <property type="protein sequence ID" value="KAJ2672547.1"/>
    <property type="molecule type" value="Genomic_DNA"/>
</dbReference>
<feature type="region of interest" description="Disordered" evidence="10">
    <location>
        <begin position="485"/>
        <end position="629"/>
    </location>
</feature>
<comment type="caution">
    <text evidence="13">The sequence shown here is derived from an EMBL/GenBank/DDBJ whole genome shotgun (WGS) entry which is preliminary data.</text>
</comment>
<feature type="compositionally biased region" description="Polar residues" evidence="10">
    <location>
        <begin position="97"/>
        <end position="107"/>
    </location>
</feature>
<dbReference type="InterPro" id="IPR017441">
    <property type="entry name" value="Protein_kinase_ATP_BS"/>
</dbReference>
<accession>A0A9W8G3B9</accession>
<dbReference type="Pfam" id="PF02149">
    <property type="entry name" value="KA1"/>
    <property type="match status" value="1"/>
</dbReference>
<keyword evidence="3" id="KW-0808">Transferase</keyword>
<dbReference type="SUPFAM" id="SSF103243">
    <property type="entry name" value="KA1-like"/>
    <property type="match status" value="1"/>
</dbReference>
<dbReference type="InterPro" id="IPR011009">
    <property type="entry name" value="Kinase-like_dom_sf"/>
</dbReference>
<keyword evidence="4 9" id="KW-0547">Nucleotide-binding</keyword>
<dbReference type="InterPro" id="IPR000719">
    <property type="entry name" value="Prot_kinase_dom"/>
</dbReference>
<protein>
    <recommendedName>
        <fullName evidence="1">non-specific serine/threonine protein kinase</fullName>
        <ecNumber evidence="1">2.7.11.1</ecNumber>
    </recommendedName>
</protein>
<dbReference type="GO" id="GO:0004674">
    <property type="term" value="F:protein serine/threonine kinase activity"/>
    <property type="evidence" value="ECO:0007669"/>
    <property type="project" value="UniProtKB-KW"/>
</dbReference>
<feature type="compositionally biased region" description="Polar residues" evidence="10">
    <location>
        <begin position="1"/>
        <end position="13"/>
    </location>
</feature>
<evidence type="ECO:0000256" key="7">
    <source>
        <dbReference type="ARBA" id="ARBA00047899"/>
    </source>
</evidence>
<dbReference type="PANTHER" id="PTHR24346">
    <property type="entry name" value="MAP/MICROTUBULE AFFINITY-REGULATING KINASE"/>
    <property type="match status" value="1"/>
</dbReference>
<dbReference type="OrthoDB" id="193931at2759"/>
<dbReference type="PROSITE" id="PS00107">
    <property type="entry name" value="PROTEIN_KINASE_ATP"/>
    <property type="match status" value="1"/>
</dbReference>
<dbReference type="Gene3D" id="1.10.510.10">
    <property type="entry name" value="Transferase(Phosphotransferase) domain 1"/>
    <property type="match status" value="1"/>
</dbReference>
<keyword evidence="6 9" id="KW-0067">ATP-binding</keyword>
<dbReference type="GO" id="GO:0005524">
    <property type="term" value="F:ATP binding"/>
    <property type="evidence" value="ECO:0007669"/>
    <property type="project" value="UniProtKB-UniRule"/>
</dbReference>
<evidence type="ECO:0000256" key="2">
    <source>
        <dbReference type="ARBA" id="ARBA00022527"/>
    </source>
</evidence>
<evidence type="ECO:0000259" key="11">
    <source>
        <dbReference type="PROSITE" id="PS50011"/>
    </source>
</evidence>
<dbReference type="AlphaFoldDB" id="A0A9W8G3B9"/>
<dbReference type="GO" id="GO:0005737">
    <property type="term" value="C:cytoplasm"/>
    <property type="evidence" value="ECO:0007669"/>
    <property type="project" value="TreeGrafter"/>
</dbReference>
<dbReference type="InterPro" id="IPR008271">
    <property type="entry name" value="Ser/Thr_kinase_AS"/>
</dbReference>
<evidence type="ECO:0000256" key="10">
    <source>
        <dbReference type="SAM" id="MobiDB-lite"/>
    </source>
</evidence>
<comment type="catalytic activity">
    <reaction evidence="8">
        <text>L-seryl-[protein] + ATP = O-phospho-L-seryl-[protein] + ADP + H(+)</text>
        <dbReference type="Rhea" id="RHEA:17989"/>
        <dbReference type="Rhea" id="RHEA-COMP:9863"/>
        <dbReference type="Rhea" id="RHEA-COMP:11604"/>
        <dbReference type="ChEBI" id="CHEBI:15378"/>
        <dbReference type="ChEBI" id="CHEBI:29999"/>
        <dbReference type="ChEBI" id="CHEBI:30616"/>
        <dbReference type="ChEBI" id="CHEBI:83421"/>
        <dbReference type="ChEBI" id="CHEBI:456216"/>
        <dbReference type="EC" id="2.7.11.1"/>
    </reaction>
</comment>
<name>A0A9W8G3B9_9FUNG</name>
<feature type="compositionally biased region" description="Polar residues" evidence="10">
    <location>
        <begin position="120"/>
        <end position="134"/>
    </location>
</feature>
<feature type="domain" description="Protein kinase" evidence="11">
    <location>
        <begin position="159"/>
        <end position="414"/>
    </location>
</feature>
<dbReference type="SUPFAM" id="SSF56112">
    <property type="entry name" value="Protein kinase-like (PK-like)"/>
    <property type="match status" value="1"/>
</dbReference>
<evidence type="ECO:0000313" key="14">
    <source>
        <dbReference type="Proteomes" id="UP001151518"/>
    </source>
</evidence>
<feature type="domain" description="KA1" evidence="12">
    <location>
        <begin position="971"/>
        <end position="1019"/>
    </location>
</feature>
<feature type="region of interest" description="Disordered" evidence="10">
    <location>
        <begin position="1"/>
        <end position="32"/>
    </location>
</feature>
<dbReference type="Pfam" id="PF00069">
    <property type="entry name" value="Pkinase"/>
    <property type="match status" value="1"/>
</dbReference>
<feature type="compositionally biased region" description="Low complexity" evidence="10">
    <location>
        <begin position="86"/>
        <end position="96"/>
    </location>
</feature>
<comment type="catalytic activity">
    <reaction evidence="7">
        <text>L-threonyl-[protein] + ATP = O-phospho-L-threonyl-[protein] + ADP + H(+)</text>
        <dbReference type="Rhea" id="RHEA:46608"/>
        <dbReference type="Rhea" id="RHEA-COMP:11060"/>
        <dbReference type="Rhea" id="RHEA-COMP:11605"/>
        <dbReference type="ChEBI" id="CHEBI:15378"/>
        <dbReference type="ChEBI" id="CHEBI:30013"/>
        <dbReference type="ChEBI" id="CHEBI:30616"/>
        <dbReference type="ChEBI" id="CHEBI:61977"/>
        <dbReference type="ChEBI" id="CHEBI:456216"/>
        <dbReference type="EC" id="2.7.11.1"/>
    </reaction>
</comment>
<evidence type="ECO:0000256" key="9">
    <source>
        <dbReference type="PROSITE-ProRule" id="PRU10141"/>
    </source>
</evidence>